<organism evidence="2 3">
    <name type="scientific">Clonostachys chloroleuca</name>
    <dbReference type="NCBI Taxonomy" id="1926264"/>
    <lineage>
        <taxon>Eukaryota</taxon>
        <taxon>Fungi</taxon>
        <taxon>Dikarya</taxon>
        <taxon>Ascomycota</taxon>
        <taxon>Pezizomycotina</taxon>
        <taxon>Sordariomycetes</taxon>
        <taxon>Hypocreomycetidae</taxon>
        <taxon>Hypocreales</taxon>
        <taxon>Bionectriaceae</taxon>
        <taxon>Clonostachys</taxon>
    </lineage>
</organism>
<evidence type="ECO:0000313" key="2">
    <source>
        <dbReference type="EMBL" id="CAI6093881.1"/>
    </source>
</evidence>
<proteinExistence type="predicted"/>
<evidence type="ECO:0000259" key="1">
    <source>
        <dbReference type="PROSITE" id="PS51186"/>
    </source>
</evidence>
<evidence type="ECO:0000313" key="3">
    <source>
        <dbReference type="Proteomes" id="UP001160390"/>
    </source>
</evidence>
<dbReference type="PANTHER" id="PTHR42791:SF5">
    <property type="entry name" value="HYPOTHETICAL ACETYLTRANSFERASE (EUROFUNG)"/>
    <property type="match status" value="1"/>
</dbReference>
<feature type="domain" description="N-acetyltransferase" evidence="1">
    <location>
        <begin position="3"/>
        <end position="226"/>
    </location>
</feature>
<dbReference type="Gene3D" id="3.40.630.30">
    <property type="match status" value="1"/>
</dbReference>
<dbReference type="PANTHER" id="PTHR42791">
    <property type="entry name" value="GNAT FAMILY ACETYLTRANSFERASE"/>
    <property type="match status" value="1"/>
</dbReference>
<name>A0AA35MB57_9HYPO</name>
<dbReference type="CDD" id="cd04301">
    <property type="entry name" value="NAT_SF"/>
    <property type="match status" value="1"/>
</dbReference>
<gene>
    <name evidence="2" type="ORF">CCHLO57077_00000947</name>
</gene>
<dbReference type="GO" id="GO:0016747">
    <property type="term" value="F:acyltransferase activity, transferring groups other than amino-acyl groups"/>
    <property type="evidence" value="ECO:0007669"/>
    <property type="project" value="InterPro"/>
</dbReference>
<dbReference type="AlphaFoldDB" id="A0AA35MB57"/>
<dbReference type="Pfam" id="PF13508">
    <property type="entry name" value="Acetyltransf_7"/>
    <property type="match status" value="1"/>
</dbReference>
<dbReference type="EMBL" id="CABFNP030001245">
    <property type="protein sequence ID" value="CAI6093881.1"/>
    <property type="molecule type" value="Genomic_DNA"/>
</dbReference>
<dbReference type="SUPFAM" id="SSF55729">
    <property type="entry name" value="Acyl-CoA N-acyltransferases (Nat)"/>
    <property type="match status" value="1"/>
</dbReference>
<comment type="caution">
    <text evidence="2">The sequence shown here is derived from an EMBL/GenBank/DDBJ whole genome shotgun (WGS) entry which is preliminary data.</text>
</comment>
<dbReference type="InterPro" id="IPR016181">
    <property type="entry name" value="Acyl_CoA_acyltransferase"/>
</dbReference>
<keyword evidence="3" id="KW-1185">Reference proteome</keyword>
<dbReference type="PROSITE" id="PS51186">
    <property type="entry name" value="GNAT"/>
    <property type="match status" value="1"/>
</dbReference>
<reference evidence="2" key="1">
    <citation type="submission" date="2023-01" db="EMBL/GenBank/DDBJ databases">
        <authorList>
            <person name="Piombo E."/>
        </authorList>
    </citation>
    <scope>NUCLEOTIDE SEQUENCE</scope>
</reference>
<dbReference type="InterPro" id="IPR000182">
    <property type="entry name" value="GNAT_dom"/>
</dbReference>
<sequence>MLLELRAVDPKVDFPPLIQCQVDAYRDPPQKYTYIMLPVPQGEGEASRVAIQEAAKRFQLWDTDDRSHWMKVIEVKTGRIVGGSSWRIYHTNPYNDTNDLEVTWFPDDSSRKFADMALTCQAMPKYRAAQKAHIHLLNIFTHPHYRRQGVAQQNLQWGIDKADELGLEIFLEATPSGKLFYEANGFIVIEEFIVAPTTENRDDKWKEMEEKTSVPVTFWLMHRPLGGKHDKQKQVRPWDL</sequence>
<protein>
    <recommendedName>
        <fullName evidence="1">N-acetyltransferase domain-containing protein</fullName>
    </recommendedName>
</protein>
<accession>A0AA35MB57</accession>
<dbReference type="Proteomes" id="UP001160390">
    <property type="component" value="Unassembled WGS sequence"/>
</dbReference>
<dbReference type="InterPro" id="IPR052523">
    <property type="entry name" value="Trichothecene_AcTrans"/>
</dbReference>